<evidence type="ECO:0000313" key="2">
    <source>
        <dbReference type="Proteomes" id="UP000480425"/>
    </source>
</evidence>
<proteinExistence type="predicted"/>
<dbReference type="OrthoDB" id="1094033at2"/>
<dbReference type="AlphaFoldDB" id="A0A6G1U2L6"/>
<comment type="caution">
    <text evidence="1">The sequence shown here is derived from an EMBL/GenBank/DDBJ whole genome shotgun (WGS) entry which is preliminary data.</text>
</comment>
<gene>
    <name evidence="1" type="ORF">F7D73_09985</name>
</gene>
<dbReference type="RefSeq" id="WP_153124355.1">
    <property type="nucleotide sequence ID" value="NZ_VZCB01000079.1"/>
</dbReference>
<accession>A0A6G1U2L6</accession>
<name>A0A6G1U2L6_9BACT</name>
<dbReference type="Proteomes" id="UP000480425">
    <property type="component" value="Unassembled WGS sequence"/>
</dbReference>
<reference evidence="1 2" key="1">
    <citation type="submission" date="2019-09" db="EMBL/GenBank/DDBJ databases">
        <title>Distinct polysaccharide growth profiles of human intestinal Prevotella copri isolates.</title>
        <authorList>
            <person name="Fehlner-Peach H."/>
            <person name="Magnabosco C."/>
            <person name="Raghavan V."/>
            <person name="Scher J.U."/>
            <person name="Tett A."/>
            <person name="Cox L.M."/>
            <person name="Gottsegen C."/>
            <person name="Watters A."/>
            <person name="Wiltshire- Gordon J.D."/>
            <person name="Segata N."/>
            <person name="Bonneau R."/>
            <person name="Littman D.R."/>
        </authorList>
    </citation>
    <scope>NUCLEOTIDE SEQUENCE [LARGE SCALE GENOMIC DNA]</scope>
    <source>
        <strain evidence="2">iA622</strain>
    </source>
</reference>
<organism evidence="1 2">
    <name type="scientific">Segatella copri</name>
    <dbReference type="NCBI Taxonomy" id="165179"/>
    <lineage>
        <taxon>Bacteria</taxon>
        <taxon>Pseudomonadati</taxon>
        <taxon>Bacteroidota</taxon>
        <taxon>Bacteroidia</taxon>
        <taxon>Bacteroidales</taxon>
        <taxon>Prevotellaceae</taxon>
        <taxon>Segatella</taxon>
    </lineage>
</organism>
<dbReference type="EMBL" id="VZCB01000079">
    <property type="protein sequence ID" value="MQN81270.1"/>
    <property type="molecule type" value="Genomic_DNA"/>
</dbReference>
<protein>
    <submittedName>
        <fullName evidence="1">Uncharacterized protein</fullName>
    </submittedName>
</protein>
<sequence>MIIQNGFLFTYDTTGGGMFHGIPQKVETKLSDKGIPCNIVKNKSDHQGTYQDGKFRQFAAKVLIEPQDFTAKRVKLTDNRGVDLGEFEVQDITYLEAVEALQITV</sequence>
<evidence type="ECO:0000313" key="1">
    <source>
        <dbReference type="EMBL" id="MQN81270.1"/>
    </source>
</evidence>